<name>W9AR30_MYCCO</name>
<evidence type="ECO:0000313" key="1">
    <source>
        <dbReference type="EMBL" id="CDO07953.1"/>
    </source>
</evidence>
<sequence>MTASLRIDGPARGGYGDYTLTCAGTLDGSTYRKLRDIVVKAALEEPPLVIVDVNGLSTPAESAWAVFTSARWHVSTWPDVPIALVCSDAATCDTLRRNGITRYVPVYPTLSAARAACAADEHRRRQRARAQLPAVMGSASRARRLVESWLTAWARGTMIPLAATIASELVENALLHTDSEPALILECEGDQITVAVEDASPAPAQRREHPRAGASPVSGLAVVSALARTWGCIPTVSGKTVWAVMGPENAL</sequence>
<dbReference type="InterPro" id="IPR036513">
    <property type="entry name" value="STAS_dom_sf"/>
</dbReference>
<dbReference type="EMBL" id="CCBB010000001">
    <property type="protein sequence ID" value="CDO07953.1"/>
    <property type="molecule type" value="Genomic_DNA"/>
</dbReference>
<dbReference type="eggNOG" id="COG1366">
    <property type="taxonomic scope" value="Bacteria"/>
</dbReference>
<organism evidence="1 2">
    <name type="scientific">Mycolicibacterium cosmeticum</name>
    <dbReference type="NCBI Taxonomy" id="258533"/>
    <lineage>
        <taxon>Bacteria</taxon>
        <taxon>Bacillati</taxon>
        <taxon>Actinomycetota</taxon>
        <taxon>Actinomycetes</taxon>
        <taxon>Mycobacteriales</taxon>
        <taxon>Mycobacteriaceae</taxon>
        <taxon>Mycolicibacterium</taxon>
    </lineage>
</organism>
<reference evidence="1" key="1">
    <citation type="submission" date="2014-03" db="EMBL/GenBank/DDBJ databases">
        <title>Draft Genome Sequence of Mycobacterium cosmeticum DSM 44829.</title>
        <authorList>
            <person name="Croce O."/>
            <person name="Robert C."/>
            <person name="Raoult D."/>
            <person name="Drancourt M."/>
        </authorList>
    </citation>
    <scope>NUCLEOTIDE SEQUENCE [LARGE SCALE GENOMIC DNA]</scope>
    <source>
        <strain evidence="1">DSM 44829</strain>
    </source>
</reference>
<dbReference type="InterPro" id="IPR036890">
    <property type="entry name" value="HATPase_C_sf"/>
</dbReference>
<dbReference type="SUPFAM" id="SSF52091">
    <property type="entry name" value="SpoIIaa-like"/>
    <property type="match status" value="1"/>
</dbReference>
<dbReference type="PANTHER" id="PTHR35526:SF3">
    <property type="entry name" value="ANTI-SIGMA-F FACTOR RSBW"/>
    <property type="match status" value="1"/>
</dbReference>
<reference evidence="1" key="2">
    <citation type="submission" date="2014-03" db="EMBL/GenBank/DDBJ databases">
        <authorList>
            <person name="Urmite Genomes"/>
        </authorList>
    </citation>
    <scope>NUCLEOTIDE SEQUENCE</scope>
    <source>
        <strain evidence="1">DSM 44829</strain>
    </source>
</reference>
<dbReference type="Gene3D" id="3.30.750.24">
    <property type="entry name" value="STAS domain"/>
    <property type="match status" value="1"/>
</dbReference>
<dbReference type="AlphaFoldDB" id="W9AR30"/>
<protein>
    <submittedName>
        <fullName evidence="1">Stas domain-containing protein</fullName>
    </submittedName>
</protein>
<proteinExistence type="predicted"/>
<dbReference type="PANTHER" id="PTHR35526">
    <property type="entry name" value="ANTI-SIGMA-F FACTOR RSBW-RELATED"/>
    <property type="match status" value="1"/>
</dbReference>
<dbReference type="InterPro" id="IPR050267">
    <property type="entry name" value="Anti-sigma-factor_SerPK"/>
</dbReference>
<accession>W9AR30</accession>
<dbReference type="Proteomes" id="UP000028870">
    <property type="component" value="Unassembled WGS sequence"/>
</dbReference>
<dbReference type="CDD" id="cd16936">
    <property type="entry name" value="HATPase_RsbW-like"/>
    <property type="match status" value="1"/>
</dbReference>
<evidence type="ECO:0000313" key="2">
    <source>
        <dbReference type="Proteomes" id="UP000028870"/>
    </source>
</evidence>
<dbReference type="STRING" id="258533.BN977_02769"/>
<gene>
    <name evidence="1" type="ORF">BN977_02769</name>
</gene>
<comment type="caution">
    <text evidence="1">The sequence shown here is derived from an EMBL/GenBank/DDBJ whole genome shotgun (WGS) entry which is preliminary data.</text>
</comment>
<keyword evidence="2" id="KW-1185">Reference proteome</keyword>
<dbReference type="RefSeq" id="WP_051561342.1">
    <property type="nucleotide sequence ID" value="NZ_CCBB010000001.1"/>
</dbReference>
<dbReference type="Gene3D" id="3.30.565.10">
    <property type="entry name" value="Histidine kinase-like ATPase, C-terminal domain"/>
    <property type="match status" value="1"/>
</dbReference>